<feature type="region of interest" description="Disordered" evidence="1">
    <location>
        <begin position="1"/>
        <end position="21"/>
    </location>
</feature>
<dbReference type="EMBL" id="KZ857401">
    <property type="protein sequence ID" value="RDX50158.1"/>
    <property type="molecule type" value="Genomic_DNA"/>
</dbReference>
<reference evidence="2 3" key="1">
    <citation type="journal article" date="2018" name="Biotechnol. Biofuels">
        <title>Integrative visual omics of the white-rot fungus Polyporus brumalis exposes the biotechnological potential of its oxidative enzymes for delignifying raw plant biomass.</title>
        <authorList>
            <person name="Miyauchi S."/>
            <person name="Rancon A."/>
            <person name="Drula E."/>
            <person name="Hage H."/>
            <person name="Chaduli D."/>
            <person name="Favel A."/>
            <person name="Grisel S."/>
            <person name="Henrissat B."/>
            <person name="Herpoel-Gimbert I."/>
            <person name="Ruiz-Duenas F.J."/>
            <person name="Chevret D."/>
            <person name="Hainaut M."/>
            <person name="Lin J."/>
            <person name="Wang M."/>
            <person name="Pangilinan J."/>
            <person name="Lipzen A."/>
            <person name="Lesage-Meessen L."/>
            <person name="Navarro D."/>
            <person name="Riley R."/>
            <person name="Grigoriev I.V."/>
            <person name="Zhou S."/>
            <person name="Raouche S."/>
            <person name="Rosso M.N."/>
        </authorList>
    </citation>
    <scope>NUCLEOTIDE SEQUENCE [LARGE SCALE GENOMIC DNA]</scope>
    <source>
        <strain evidence="2 3">BRFM 1820</strain>
    </source>
</reference>
<evidence type="ECO:0000313" key="2">
    <source>
        <dbReference type="EMBL" id="RDX50158.1"/>
    </source>
</evidence>
<proteinExistence type="predicted"/>
<sequence>MLESRETREGLDTPSGCAIPQKSIAIPSRPQATQAALLSSLSGRPFEDMKFFAFSRRSRSKTVDSPRPILVNSMLLRSTSTHFEYGCMGGFSESDIANLDAPYPSDRSDKSLDYGYESDSDLEDEGEQVQALSQESTLGIQSIHCGESVHASLASTAESPAVHTGKEHSPCRYGRVIYVDNVAHATLKSFVFYAYTGGITFARLKSQGSQVSGHTEPTSVPICSPKSMYRLADLYDIPMLKNLAKNDIKMKLSPNNILDELFSTFTSLYPEIEAFEREYLIRNIDHPVIQQKLPDWIEALAEGRLPQGAAKTVSKLILRESRSPASRPVSAFGLFD</sequence>
<keyword evidence="3" id="KW-1185">Reference proteome</keyword>
<evidence type="ECO:0000313" key="3">
    <source>
        <dbReference type="Proteomes" id="UP000256964"/>
    </source>
</evidence>
<dbReference type="Gene3D" id="3.30.710.10">
    <property type="entry name" value="Potassium Channel Kv1.1, Chain A"/>
    <property type="match status" value="1"/>
</dbReference>
<feature type="compositionally biased region" description="Basic and acidic residues" evidence="1">
    <location>
        <begin position="1"/>
        <end position="11"/>
    </location>
</feature>
<name>A0A371DC98_9APHY</name>
<dbReference type="STRING" id="139420.A0A371DC98"/>
<dbReference type="InterPro" id="IPR011333">
    <property type="entry name" value="SKP1/BTB/POZ_sf"/>
</dbReference>
<protein>
    <recommendedName>
        <fullName evidence="4">BTB domain-containing protein</fullName>
    </recommendedName>
</protein>
<evidence type="ECO:0000256" key="1">
    <source>
        <dbReference type="SAM" id="MobiDB-lite"/>
    </source>
</evidence>
<dbReference type="AlphaFoldDB" id="A0A371DC98"/>
<feature type="compositionally biased region" description="Acidic residues" evidence="1">
    <location>
        <begin position="116"/>
        <end position="127"/>
    </location>
</feature>
<organism evidence="2 3">
    <name type="scientific">Lentinus brumalis</name>
    <dbReference type="NCBI Taxonomy" id="2498619"/>
    <lineage>
        <taxon>Eukaryota</taxon>
        <taxon>Fungi</taxon>
        <taxon>Dikarya</taxon>
        <taxon>Basidiomycota</taxon>
        <taxon>Agaricomycotina</taxon>
        <taxon>Agaricomycetes</taxon>
        <taxon>Polyporales</taxon>
        <taxon>Polyporaceae</taxon>
        <taxon>Lentinus</taxon>
    </lineage>
</organism>
<evidence type="ECO:0008006" key="4">
    <source>
        <dbReference type="Google" id="ProtNLM"/>
    </source>
</evidence>
<gene>
    <name evidence="2" type="ORF">OH76DRAFT_1349626</name>
</gene>
<accession>A0A371DC98</accession>
<dbReference type="Proteomes" id="UP000256964">
    <property type="component" value="Unassembled WGS sequence"/>
</dbReference>
<feature type="region of interest" description="Disordered" evidence="1">
    <location>
        <begin position="99"/>
        <end position="127"/>
    </location>
</feature>
<dbReference type="OrthoDB" id="6359816at2759"/>